<organism evidence="3 4">
    <name type="scientific">Sporomusa malonica</name>
    <dbReference type="NCBI Taxonomy" id="112901"/>
    <lineage>
        <taxon>Bacteria</taxon>
        <taxon>Bacillati</taxon>
        <taxon>Bacillota</taxon>
        <taxon>Negativicutes</taxon>
        <taxon>Selenomonadales</taxon>
        <taxon>Sporomusaceae</taxon>
        <taxon>Sporomusa</taxon>
    </lineage>
</organism>
<dbReference type="InterPro" id="IPR010982">
    <property type="entry name" value="Lambda_DNA-bd_dom_sf"/>
</dbReference>
<dbReference type="InterPro" id="IPR001387">
    <property type="entry name" value="Cro/C1-type_HTH"/>
</dbReference>
<dbReference type="PANTHER" id="PTHR46558">
    <property type="entry name" value="TRACRIPTIONAL REGULATORY PROTEIN-RELATED-RELATED"/>
    <property type="match status" value="1"/>
</dbReference>
<feature type="domain" description="HTH cro/C1-type" evidence="2">
    <location>
        <begin position="6"/>
        <end position="60"/>
    </location>
</feature>
<dbReference type="Proteomes" id="UP000192738">
    <property type="component" value="Unassembled WGS sequence"/>
</dbReference>
<dbReference type="AlphaFoldDB" id="A0A1W1Z8I4"/>
<evidence type="ECO:0000259" key="2">
    <source>
        <dbReference type="PROSITE" id="PS50943"/>
    </source>
</evidence>
<dbReference type="Pfam" id="PF01381">
    <property type="entry name" value="HTH_3"/>
    <property type="match status" value="1"/>
</dbReference>
<dbReference type="Gene3D" id="1.10.260.40">
    <property type="entry name" value="lambda repressor-like DNA-binding domains"/>
    <property type="match status" value="1"/>
</dbReference>
<dbReference type="PANTHER" id="PTHR46558:SF11">
    <property type="entry name" value="HTH-TYPE TRANSCRIPTIONAL REGULATOR XRE"/>
    <property type="match status" value="1"/>
</dbReference>
<dbReference type="EMBL" id="FWXI01000003">
    <property type="protein sequence ID" value="SMC44733.1"/>
    <property type="molecule type" value="Genomic_DNA"/>
</dbReference>
<accession>A0A1W1Z8I4</accession>
<proteinExistence type="predicted"/>
<dbReference type="CDD" id="cd00093">
    <property type="entry name" value="HTH_XRE"/>
    <property type="match status" value="1"/>
</dbReference>
<dbReference type="SMART" id="SM00530">
    <property type="entry name" value="HTH_XRE"/>
    <property type="match status" value="1"/>
</dbReference>
<protein>
    <submittedName>
        <fullName evidence="3">DNA-binding transcriptional regulator, XRE-family HTH domain</fullName>
    </submittedName>
</protein>
<reference evidence="3 4" key="1">
    <citation type="submission" date="2017-04" db="EMBL/GenBank/DDBJ databases">
        <authorList>
            <person name="Afonso C.L."/>
            <person name="Miller P.J."/>
            <person name="Scott M.A."/>
            <person name="Spackman E."/>
            <person name="Goraichik I."/>
            <person name="Dimitrov K.M."/>
            <person name="Suarez D.L."/>
            <person name="Swayne D.E."/>
        </authorList>
    </citation>
    <scope>NUCLEOTIDE SEQUENCE [LARGE SCALE GENOMIC DNA]</scope>
    <source>
        <strain evidence="3 4">DSM 5090</strain>
    </source>
</reference>
<evidence type="ECO:0000313" key="4">
    <source>
        <dbReference type="Proteomes" id="UP000192738"/>
    </source>
</evidence>
<sequence>MISEKLRAARSNMNMSQAALARVVGVKQSTVASWEKGRTEPDTIMLGRLAQALKVTTDHLLGIQSEQLSLPEGVADIAKKIADLSPSDRVVVEKIVAALSTEDKSNVVPS</sequence>
<dbReference type="STRING" id="112901.SAMN04488500_10386"/>
<dbReference type="SUPFAM" id="SSF47413">
    <property type="entry name" value="lambda repressor-like DNA-binding domains"/>
    <property type="match status" value="1"/>
</dbReference>
<evidence type="ECO:0000256" key="1">
    <source>
        <dbReference type="ARBA" id="ARBA00023125"/>
    </source>
</evidence>
<dbReference type="OrthoDB" id="1770272at2"/>
<name>A0A1W1Z8I4_9FIRM</name>
<gene>
    <name evidence="3" type="ORF">SAMN04488500_10386</name>
</gene>
<dbReference type="RefSeq" id="WP_084574441.1">
    <property type="nucleotide sequence ID" value="NZ_CP155572.1"/>
</dbReference>
<keyword evidence="1 3" id="KW-0238">DNA-binding</keyword>
<keyword evidence="4" id="KW-1185">Reference proteome</keyword>
<dbReference type="PROSITE" id="PS50943">
    <property type="entry name" value="HTH_CROC1"/>
    <property type="match status" value="1"/>
</dbReference>
<dbReference type="GO" id="GO:0003677">
    <property type="term" value="F:DNA binding"/>
    <property type="evidence" value="ECO:0007669"/>
    <property type="project" value="UniProtKB-KW"/>
</dbReference>
<evidence type="ECO:0000313" key="3">
    <source>
        <dbReference type="EMBL" id="SMC44733.1"/>
    </source>
</evidence>